<keyword evidence="5" id="KW-1185">Reference proteome</keyword>
<dbReference type="InterPro" id="IPR036875">
    <property type="entry name" value="Znf_CCHC_sf"/>
</dbReference>
<evidence type="ECO:0000259" key="3">
    <source>
        <dbReference type="PROSITE" id="PS50158"/>
    </source>
</evidence>
<dbReference type="GO" id="GO:0008270">
    <property type="term" value="F:zinc ion binding"/>
    <property type="evidence" value="ECO:0007669"/>
    <property type="project" value="UniProtKB-KW"/>
</dbReference>
<feature type="compositionally biased region" description="Basic and acidic residues" evidence="2">
    <location>
        <begin position="68"/>
        <end position="80"/>
    </location>
</feature>
<dbReference type="SUPFAM" id="SSF57756">
    <property type="entry name" value="Retrovirus zinc finger-like domains"/>
    <property type="match status" value="1"/>
</dbReference>
<gene>
    <name evidence="4" type="ORF">Ahy_B08g091378</name>
</gene>
<reference evidence="4 5" key="1">
    <citation type="submission" date="2019-01" db="EMBL/GenBank/DDBJ databases">
        <title>Sequencing of cultivated peanut Arachis hypogaea provides insights into genome evolution and oil improvement.</title>
        <authorList>
            <person name="Chen X."/>
        </authorList>
    </citation>
    <scope>NUCLEOTIDE SEQUENCE [LARGE SCALE GENOMIC DNA]</scope>
    <source>
        <strain evidence="5">cv. Fuhuasheng</strain>
        <tissue evidence="4">Leaves</tissue>
    </source>
</reference>
<keyword evidence="1" id="KW-0863">Zinc-finger</keyword>
<organism evidence="4 5">
    <name type="scientific">Arachis hypogaea</name>
    <name type="common">Peanut</name>
    <dbReference type="NCBI Taxonomy" id="3818"/>
    <lineage>
        <taxon>Eukaryota</taxon>
        <taxon>Viridiplantae</taxon>
        <taxon>Streptophyta</taxon>
        <taxon>Embryophyta</taxon>
        <taxon>Tracheophyta</taxon>
        <taxon>Spermatophyta</taxon>
        <taxon>Magnoliopsida</taxon>
        <taxon>eudicotyledons</taxon>
        <taxon>Gunneridae</taxon>
        <taxon>Pentapetalae</taxon>
        <taxon>rosids</taxon>
        <taxon>fabids</taxon>
        <taxon>Fabales</taxon>
        <taxon>Fabaceae</taxon>
        <taxon>Papilionoideae</taxon>
        <taxon>50 kb inversion clade</taxon>
        <taxon>dalbergioids sensu lato</taxon>
        <taxon>Dalbergieae</taxon>
        <taxon>Pterocarpus clade</taxon>
        <taxon>Arachis</taxon>
    </lineage>
</organism>
<dbReference type="InterPro" id="IPR001878">
    <property type="entry name" value="Znf_CCHC"/>
</dbReference>
<dbReference type="SMART" id="SM00343">
    <property type="entry name" value="ZnF_C2HC"/>
    <property type="match status" value="1"/>
</dbReference>
<dbReference type="Proteomes" id="UP000289738">
    <property type="component" value="Chromosome B08"/>
</dbReference>
<feature type="region of interest" description="Disordered" evidence="2">
    <location>
        <begin position="68"/>
        <end position="91"/>
    </location>
</feature>
<evidence type="ECO:0000313" key="4">
    <source>
        <dbReference type="EMBL" id="RYQ95976.1"/>
    </source>
</evidence>
<accession>A0A444Y278</accession>
<sequence>MGGFATSRSQRWNNDRRNDNRQGQDSERQASTQPEDLKCPKCKKYHPNRPCRIGLGVCYKCREQGHISRDCPHRKSRDATESDSQTRVIAN</sequence>
<dbReference type="EMBL" id="SDMP01000018">
    <property type="protein sequence ID" value="RYQ95976.1"/>
    <property type="molecule type" value="Genomic_DNA"/>
</dbReference>
<dbReference type="Pfam" id="PF00098">
    <property type="entry name" value="zf-CCHC"/>
    <property type="match status" value="1"/>
</dbReference>
<feature type="region of interest" description="Disordered" evidence="2">
    <location>
        <begin position="1"/>
        <end position="39"/>
    </location>
</feature>
<feature type="compositionally biased region" description="Basic and acidic residues" evidence="2">
    <location>
        <begin position="13"/>
        <end position="28"/>
    </location>
</feature>
<name>A0A444Y278_ARAHY</name>
<comment type="caution">
    <text evidence="4">The sequence shown here is derived from an EMBL/GenBank/DDBJ whole genome shotgun (WGS) entry which is preliminary data.</text>
</comment>
<protein>
    <recommendedName>
        <fullName evidence="3">CCHC-type domain-containing protein</fullName>
    </recommendedName>
</protein>
<evidence type="ECO:0000256" key="1">
    <source>
        <dbReference type="PROSITE-ProRule" id="PRU00047"/>
    </source>
</evidence>
<evidence type="ECO:0000256" key="2">
    <source>
        <dbReference type="SAM" id="MobiDB-lite"/>
    </source>
</evidence>
<keyword evidence="1" id="KW-0479">Metal-binding</keyword>
<keyword evidence="1" id="KW-0862">Zinc</keyword>
<dbReference type="AlphaFoldDB" id="A0A444Y278"/>
<evidence type="ECO:0000313" key="5">
    <source>
        <dbReference type="Proteomes" id="UP000289738"/>
    </source>
</evidence>
<dbReference type="GO" id="GO:0003676">
    <property type="term" value="F:nucleic acid binding"/>
    <property type="evidence" value="ECO:0007669"/>
    <property type="project" value="InterPro"/>
</dbReference>
<dbReference type="PROSITE" id="PS50158">
    <property type="entry name" value="ZF_CCHC"/>
    <property type="match status" value="1"/>
</dbReference>
<feature type="domain" description="CCHC-type" evidence="3">
    <location>
        <begin position="58"/>
        <end position="72"/>
    </location>
</feature>
<feature type="compositionally biased region" description="Polar residues" evidence="2">
    <location>
        <begin position="82"/>
        <end position="91"/>
    </location>
</feature>
<dbReference type="Gene3D" id="4.10.60.10">
    <property type="entry name" value="Zinc finger, CCHC-type"/>
    <property type="match status" value="1"/>
</dbReference>
<proteinExistence type="predicted"/>